<feature type="transmembrane region" description="Helical" evidence="7">
    <location>
        <begin position="206"/>
        <end position="227"/>
    </location>
</feature>
<name>A0A5Q0H097_SACSY</name>
<feature type="transmembrane region" description="Helical" evidence="7">
    <location>
        <begin position="327"/>
        <end position="345"/>
    </location>
</feature>
<dbReference type="OrthoDB" id="9799225at2"/>
<dbReference type="AlphaFoldDB" id="A0A5Q0H097"/>
<accession>A0A5Q0H097</accession>
<evidence type="ECO:0000313" key="8">
    <source>
        <dbReference type="EMBL" id="QFZ19647.1"/>
    </source>
</evidence>
<dbReference type="PANTHER" id="PTHR21716">
    <property type="entry name" value="TRANSMEMBRANE PROTEIN"/>
    <property type="match status" value="1"/>
</dbReference>
<dbReference type="Pfam" id="PF01594">
    <property type="entry name" value="AI-2E_transport"/>
    <property type="match status" value="1"/>
</dbReference>
<keyword evidence="5 7" id="KW-0472">Membrane</keyword>
<feature type="transmembrane region" description="Helical" evidence="7">
    <location>
        <begin position="365"/>
        <end position="392"/>
    </location>
</feature>
<keyword evidence="9" id="KW-1185">Reference proteome</keyword>
<proteinExistence type="inferred from homology"/>
<dbReference type="GO" id="GO:0016020">
    <property type="term" value="C:membrane"/>
    <property type="evidence" value="ECO:0007669"/>
    <property type="project" value="UniProtKB-SubCell"/>
</dbReference>
<reference evidence="9" key="1">
    <citation type="journal article" date="2021" name="Curr. Microbiol.">
        <title>Complete genome of nocamycin-producing strain Saccharothrix syringae NRRL B-16468 reveals the biosynthetic potential for secondary metabolites.</title>
        <authorList>
            <person name="Mo X."/>
            <person name="Yang S."/>
        </authorList>
    </citation>
    <scope>NUCLEOTIDE SEQUENCE [LARGE SCALE GENOMIC DNA]</scope>
    <source>
        <strain evidence="9">ATCC 51364 / DSM 43886 / JCM 6844 / KCTC 9398 / NBRC 14523 / NRRL B-16468 / INA 2240</strain>
    </source>
</reference>
<feature type="transmembrane region" description="Helical" evidence="7">
    <location>
        <begin position="262"/>
        <end position="295"/>
    </location>
</feature>
<evidence type="ECO:0000256" key="4">
    <source>
        <dbReference type="ARBA" id="ARBA00022989"/>
    </source>
</evidence>
<comment type="similarity">
    <text evidence="2">Belongs to the autoinducer-2 exporter (AI-2E) (TC 2.A.86) family.</text>
</comment>
<evidence type="ECO:0000256" key="1">
    <source>
        <dbReference type="ARBA" id="ARBA00004141"/>
    </source>
</evidence>
<feature type="transmembrane region" description="Helical" evidence="7">
    <location>
        <begin position="127"/>
        <end position="153"/>
    </location>
</feature>
<feature type="region of interest" description="Disordered" evidence="6">
    <location>
        <begin position="411"/>
        <end position="445"/>
    </location>
</feature>
<dbReference type="InterPro" id="IPR002549">
    <property type="entry name" value="AI-2E-like"/>
</dbReference>
<evidence type="ECO:0000256" key="5">
    <source>
        <dbReference type="ARBA" id="ARBA00023136"/>
    </source>
</evidence>
<evidence type="ECO:0000256" key="7">
    <source>
        <dbReference type="SAM" id="Phobius"/>
    </source>
</evidence>
<feature type="transmembrane region" description="Helical" evidence="7">
    <location>
        <begin position="98"/>
        <end position="115"/>
    </location>
</feature>
<dbReference type="KEGG" id="ssyi:EKG83_21405"/>
<organism evidence="8 9">
    <name type="scientific">Saccharothrix syringae</name>
    <name type="common">Nocardiopsis syringae</name>
    <dbReference type="NCBI Taxonomy" id="103733"/>
    <lineage>
        <taxon>Bacteria</taxon>
        <taxon>Bacillati</taxon>
        <taxon>Actinomycetota</taxon>
        <taxon>Actinomycetes</taxon>
        <taxon>Pseudonocardiales</taxon>
        <taxon>Pseudonocardiaceae</taxon>
        <taxon>Saccharothrix</taxon>
    </lineage>
</organism>
<evidence type="ECO:0000313" key="9">
    <source>
        <dbReference type="Proteomes" id="UP000325787"/>
    </source>
</evidence>
<dbReference type="EMBL" id="CP034550">
    <property type="protein sequence ID" value="QFZ19647.1"/>
    <property type="molecule type" value="Genomic_DNA"/>
</dbReference>
<gene>
    <name evidence="8" type="ORF">EKG83_21405</name>
</gene>
<comment type="subcellular location">
    <subcellularLocation>
        <location evidence="1">Membrane</location>
        <topology evidence="1">Multi-pass membrane protein</topology>
    </subcellularLocation>
</comment>
<feature type="transmembrane region" description="Helical" evidence="7">
    <location>
        <begin position="75"/>
        <end position="92"/>
    </location>
</feature>
<dbReference type="GO" id="GO:0055085">
    <property type="term" value="P:transmembrane transport"/>
    <property type="evidence" value="ECO:0007669"/>
    <property type="project" value="TreeGrafter"/>
</dbReference>
<dbReference type="Proteomes" id="UP000325787">
    <property type="component" value="Chromosome"/>
</dbReference>
<protein>
    <submittedName>
        <fullName evidence="8">AI-2E family transporter</fullName>
    </submittedName>
</protein>
<feature type="transmembrane region" description="Helical" evidence="7">
    <location>
        <begin position="301"/>
        <end position="320"/>
    </location>
</feature>
<keyword evidence="4 7" id="KW-1133">Transmembrane helix</keyword>
<keyword evidence="3 7" id="KW-0812">Transmembrane</keyword>
<feature type="region of interest" description="Disordered" evidence="6">
    <location>
        <begin position="23"/>
        <end position="50"/>
    </location>
</feature>
<evidence type="ECO:0000256" key="2">
    <source>
        <dbReference type="ARBA" id="ARBA00009773"/>
    </source>
</evidence>
<dbReference type="PANTHER" id="PTHR21716:SF64">
    <property type="entry name" value="AI-2 TRANSPORT PROTEIN TQSA"/>
    <property type="match status" value="1"/>
</dbReference>
<evidence type="ECO:0000256" key="3">
    <source>
        <dbReference type="ARBA" id="ARBA00022692"/>
    </source>
</evidence>
<sequence>MVGDPRVVLLLWGLHADHPARRVLPRPRTDGVTRRSPSPPAGEERRFDGVPRCPPRTDGGVVAENLVERGVAPRGLVVLLGCASAVVVVAGIRATAWLLAPVLLALLVVVAAAPVHHRLRRRGVPSWAATTATVVVVYGVLVSFGLVVVVSVARLGALLPRYADRGRRLVVGGADLLGRVAGDPGRLREVVEHVDPVRVLSSLGSLLGGLAGLTTNLVFLLALLLFLSAEAGGFDARLAEIAVDRPLLGGALRAFAVRTRRYLAVTTLFGALVAVADTVALAVIGVPLALLWGLLSFVTNYIPNIGFLLGLVPPALLALLGAGVRQALVVCAVYVVVNFVAQSLVQPRVTGDAVGLSATTAFVALVFWGWVLGPLGMLLAVPATLLVTAVLVDVDPRAGWVAALLRSRSRFTRDDGGSSAAGEEVPPPDDQRGRGNGGSGRKEPT</sequence>
<evidence type="ECO:0000256" key="6">
    <source>
        <dbReference type="SAM" id="MobiDB-lite"/>
    </source>
</evidence>